<dbReference type="InterPro" id="IPR000184">
    <property type="entry name" value="Bac_surfAg_D15"/>
</dbReference>
<protein>
    <recommendedName>
        <fullName evidence="3">Bacterial surface antigen (D15) domain-containing protein</fullName>
    </recommendedName>
</protein>
<reference evidence="4" key="1">
    <citation type="submission" date="2018-06" db="EMBL/GenBank/DDBJ databases">
        <authorList>
            <person name="Zhirakovskaya E."/>
        </authorList>
    </citation>
    <scope>NUCLEOTIDE SEQUENCE</scope>
</reference>
<sequence length="836" mass="96817">MCALLFLILGILFSGPVFAENTRYEIVADYKDEDHEIVGDERITFFNQSAKPVTALYLFLYPNLYRGKHPDLDVSFYRKAYPVAFNPGGVEIISIQDMEEQTLSFFPVRYERSIIIKVVPEKPVLPQHTFQFLVRFRTKIPEKWGPFSYYKDLTVLQGGWHPYLANFEKGEWRFHDSPQKSDYHIQLRLKKDLLLIGSSPPSLQGIQGDWQTLTMKGKDLALFSLSIARDLRLYETKIGSIDVSYHALSKNKSYAEQVMNLTELALQFYVKRFGSPPPTLLQLTSAGLYQDLSTPGTKMLFLNNRIFKIFPILKRFHEASLAYGLYRLLWREKRPEEVWWVIEGLAKRDTEAFMHHRHGKVFNLEEWLRPISFIPVIDQILYSPTLPLRQVYFRESVTPIVSEDVRFFNNPPSESPNIFSKLRVLLGDKMIDRVIFAYLAQEDKSAASFRTVLEETSAQDLNWLIDQWLRARLKLDFEIVDIKTEEIDGIYETAIQVRKNGEGIEPLQVRVQRADGTEMPLIWDGVGETHRFNLKTRSPIESVELDPKKLSNDPNRLNNRQPHRWKVLLDQLSLNYDFQTQFLGYNVGLLFQRLYDSKNWIKLTFSQNDSSDLVHLGYSHVLKKNHILSSALTQEKIKEDLEFAQPGAEAGFFSLGYTYLSSQSPLLTESLRRLTTTFPSLSVGLTYNQQFTSQVYDNSLLLKIDLRRIVAFSNYREIGVRMFIGQSIGRLFEQSRFYLGGSNAMRGYTPLVFEGQNMSLFSVEYRFPIFYETDINFLSLMHTHTWQGVLFADTGMVDDAHNVFKVDQFKSDVGAGLRFFVDLFGVYPAILRADLA</sequence>
<dbReference type="Gene3D" id="2.40.160.50">
    <property type="entry name" value="membrane protein fhac: a member of the omp85/tpsb transporter family"/>
    <property type="match status" value="1"/>
</dbReference>
<name>A0A3B1DGJ0_9ZZZZ</name>
<dbReference type="GO" id="GO:0019867">
    <property type="term" value="C:outer membrane"/>
    <property type="evidence" value="ECO:0007669"/>
    <property type="project" value="InterPro"/>
</dbReference>
<gene>
    <name evidence="4" type="ORF">MNBD_NITROSPIRAE01-115</name>
</gene>
<accession>A0A3B1DGJ0</accession>
<feature type="non-terminal residue" evidence="4">
    <location>
        <position position="836"/>
    </location>
</feature>
<proteinExistence type="predicted"/>
<feature type="domain" description="Bacterial surface antigen (D15)" evidence="3">
    <location>
        <begin position="680"/>
        <end position="819"/>
    </location>
</feature>
<evidence type="ECO:0000256" key="1">
    <source>
        <dbReference type="ARBA" id="ARBA00004370"/>
    </source>
</evidence>
<evidence type="ECO:0000259" key="3">
    <source>
        <dbReference type="Pfam" id="PF01103"/>
    </source>
</evidence>
<evidence type="ECO:0000256" key="2">
    <source>
        <dbReference type="ARBA" id="ARBA00023136"/>
    </source>
</evidence>
<dbReference type="Pfam" id="PF01103">
    <property type="entry name" value="Omp85"/>
    <property type="match status" value="1"/>
</dbReference>
<organism evidence="4">
    <name type="scientific">hydrothermal vent metagenome</name>
    <dbReference type="NCBI Taxonomy" id="652676"/>
    <lineage>
        <taxon>unclassified sequences</taxon>
        <taxon>metagenomes</taxon>
        <taxon>ecological metagenomes</taxon>
    </lineage>
</organism>
<evidence type="ECO:0000313" key="4">
    <source>
        <dbReference type="EMBL" id="VAX27767.1"/>
    </source>
</evidence>
<dbReference type="EMBL" id="UOGF01000033">
    <property type="protein sequence ID" value="VAX27767.1"/>
    <property type="molecule type" value="Genomic_DNA"/>
</dbReference>
<dbReference type="AlphaFoldDB" id="A0A3B1DGJ0"/>
<keyword evidence="2" id="KW-0472">Membrane</keyword>
<comment type="subcellular location">
    <subcellularLocation>
        <location evidence="1">Membrane</location>
    </subcellularLocation>
</comment>